<protein>
    <submittedName>
        <fullName evidence="3">Uncharacterized protein</fullName>
    </submittedName>
</protein>
<keyword evidence="1" id="KW-0472">Membrane</keyword>
<keyword evidence="1" id="KW-0812">Transmembrane</keyword>
<keyword evidence="2" id="KW-1185">Reference proteome</keyword>
<dbReference type="AlphaFoldDB" id="A0A915I138"/>
<evidence type="ECO:0000256" key="1">
    <source>
        <dbReference type="SAM" id="Phobius"/>
    </source>
</evidence>
<sequence>MKNKFIDILLGSRTICPQEKSFKIALLNEKDLSNMVGFITSVLELYKILIVCIFLTILT</sequence>
<keyword evidence="1" id="KW-1133">Transmembrane helix</keyword>
<name>A0A915I138_ROMCU</name>
<organism evidence="2 3">
    <name type="scientific">Romanomermis culicivorax</name>
    <name type="common">Nematode worm</name>
    <dbReference type="NCBI Taxonomy" id="13658"/>
    <lineage>
        <taxon>Eukaryota</taxon>
        <taxon>Metazoa</taxon>
        <taxon>Ecdysozoa</taxon>
        <taxon>Nematoda</taxon>
        <taxon>Enoplea</taxon>
        <taxon>Dorylaimia</taxon>
        <taxon>Mermithida</taxon>
        <taxon>Mermithoidea</taxon>
        <taxon>Mermithidae</taxon>
        <taxon>Romanomermis</taxon>
    </lineage>
</organism>
<reference evidence="3" key="1">
    <citation type="submission" date="2022-11" db="UniProtKB">
        <authorList>
            <consortium name="WormBaseParasite"/>
        </authorList>
    </citation>
    <scope>IDENTIFICATION</scope>
</reference>
<evidence type="ECO:0000313" key="3">
    <source>
        <dbReference type="WBParaSite" id="nRc.2.0.1.t07852-RA"/>
    </source>
</evidence>
<evidence type="ECO:0000313" key="2">
    <source>
        <dbReference type="Proteomes" id="UP000887565"/>
    </source>
</evidence>
<proteinExistence type="predicted"/>
<dbReference type="WBParaSite" id="nRc.2.0.1.t07852-RA">
    <property type="protein sequence ID" value="nRc.2.0.1.t07852-RA"/>
    <property type="gene ID" value="nRc.2.0.1.g07852"/>
</dbReference>
<dbReference type="Proteomes" id="UP000887565">
    <property type="component" value="Unplaced"/>
</dbReference>
<accession>A0A915I138</accession>
<feature type="transmembrane region" description="Helical" evidence="1">
    <location>
        <begin position="35"/>
        <end position="58"/>
    </location>
</feature>